<keyword evidence="2" id="KW-1185">Reference proteome</keyword>
<comment type="caution">
    <text evidence="1">The sequence shown here is derived from an EMBL/GenBank/DDBJ whole genome shotgun (WGS) entry which is preliminary data.</text>
</comment>
<accession>A0ABV0YIQ6</accession>
<name>A0ABV0YIQ6_9TELE</name>
<reference evidence="1 2" key="1">
    <citation type="submission" date="2021-06" db="EMBL/GenBank/DDBJ databases">
        <authorList>
            <person name="Palmer J.M."/>
        </authorList>
    </citation>
    <scope>NUCLEOTIDE SEQUENCE [LARGE SCALE GENOMIC DNA]</scope>
    <source>
        <strain evidence="1 2">AS_MEX2019</strain>
        <tissue evidence="1">Muscle</tissue>
    </source>
</reference>
<evidence type="ECO:0000313" key="1">
    <source>
        <dbReference type="EMBL" id="MEQ2293330.1"/>
    </source>
</evidence>
<evidence type="ECO:0000313" key="2">
    <source>
        <dbReference type="Proteomes" id="UP001469553"/>
    </source>
</evidence>
<proteinExistence type="predicted"/>
<gene>
    <name evidence="1" type="ORF">AMECASPLE_032215</name>
</gene>
<organism evidence="1 2">
    <name type="scientific">Ameca splendens</name>
    <dbReference type="NCBI Taxonomy" id="208324"/>
    <lineage>
        <taxon>Eukaryota</taxon>
        <taxon>Metazoa</taxon>
        <taxon>Chordata</taxon>
        <taxon>Craniata</taxon>
        <taxon>Vertebrata</taxon>
        <taxon>Euteleostomi</taxon>
        <taxon>Actinopterygii</taxon>
        <taxon>Neopterygii</taxon>
        <taxon>Teleostei</taxon>
        <taxon>Neoteleostei</taxon>
        <taxon>Acanthomorphata</taxon>
        <taxon>Ovalentaria</taxon>
        <taxon>Atherinomorphae</taxon>
        <taxon>Cyprinodontiformes</taxon>
        <taxon>Goodeidae</taxon>
        <taxon>Ameca</taxon>
    </lineage>
</organism>
<sequence length="99" mass="11655">MQHYLMQRLHCLQHVECLKVKLTTSIIIDRHHTIQEGDWFCFPELEIVWIKYVNQPRKKAADLVKMLAEGGVTVSFFTVKCVLYSHGRKGHSTRKNQFL</sequence>
<dbReference type="Proteomes" id="UP001469553">
    <property type="component" value="Unassembled WGS sequence"/>
</dbReference>
<dbReference type="EMBL" id="JAHRIP010032353">
    <property type="protein sequence ID" value="MEQ2293330.1"/>
    <property type="molecule type" value="Genomic_DNA"/>
</dbReference>
<protein>
    <submittedName>
        <fullName evidence="1">Uncharacterized protein</fullName>
    </submittedName>
</protein>